<gene>
    <name evidence="2" type="ORF">OC846_001906</name>
</gene>
<proteinExistence type="predicted"/>
<feature type="region of interest" description="Disordered" evidence="1">
    <location>
        <begin position="65"/>
        <end position="104"/>
    </location>
</feature>
<accession>A0AAN6JT49</accession>
<dbReference type="Gene3D" id="1.25.40.10">
    <property type="entry name" value="Tetratricopeptide repeat domain"/>
    <property type="match status" value="2"/>
</dbReference>
<name>A0AAN6JT49_9BASI</name>
<keyword evidence="3" id="KW-1185">Reference proteome</keyword>
<evidence type="ECO:0000313" key="2">
    <source>
        <dbReference type="EMBL" id="KAK0554955.1"/>
    </source>
</evidence>
<sequence>MSLLTDIHPPDSFYRARRDKGSLHPLVWARQRLGPHLLRAEDLTLLQTPATTQSTEGLSRLIIGNYTSTPNTEPAPLQTEAEAPSTEQAADNPIAPDAEGESTPDRIPAAIVESVHNVEALPQACPTASAEDLTTASLGYPDQTVVEKRLEYALAEAEDKVTAIKGLLQVHPGGPHPLRAMELLLSLAELGKHGRHEDAIAAAQEAVNILKALHRRHPPAYEVILALALAELSTASCAGERMDEAIEAIRESVFILKALHRQLFMLGKADDALKPAQESLGMLRSWHQASPKVYDEHVVTRLQFNFELLAAAGRHQDALAASKECLVISKTLYQACPATHAATMATALLYRSIGLSNVGKHKEAIEAIERSLEMFENLDQTRLGAHKGSLAEAWRVYSTSLIAENRHTDALAAVEKSRELYRQLLAQSPTIFQEPSKKVEQLHGQVLGLVKCE</sequence>
<dbReference type="SUPFAM" id="SSF48452">
    <property type="entry name" value="TPR-like"/>
    <property type="match status" value="2"/>
</dbReference>
<protein>
    <submittedName>
        <fullName evidence="2">Uncharacterized protein</fullName>
    </submittedName>
</protein>
<dbReference type="AlphaFoldDB" id="A0AAN6JT49"/>
<comment type="caution">
    <text evidence="2">The sequence shown here is derived from an EMBL/GenBank/DDBJ whole genome shotgun (WGS) entry which is preliminary data.</text>
</comment>
<evidence type="ECO:0000256" key="1">
    <source>
        <dbReference type="SAM" id="MobiDB-lite"/>
    </source>
</evidence>
<dbReference type="EMBL" id="JAPDMZ010000032">
    <property type="protein sequence ID" value="KAK0554955.1"/>
    <property type="molecule type" value="Genomic_DNA"/>
</dbReference>
<dbReference type="InterPro" id="IPR011990">
    <property type="entry name" value="TPR-like_helical_dom_sf"/>
</dbReference>
<evidence type="ECO:0000313" key="3">
    <source>
        <dbReference type="Proteomes" id="UP001176517"/>
    </source>
</evidence>
<dbReference type="Proteomes" id="UP001176517">
    <property type="component" value="Unassembled WGS sequence"/>
</dbReference>
<organism evidence="2 3">
    <name type="scientific">Tilletia horrida</name>
    <dbReference type="NCBI Taxonomy" id="155126"/>
    <lineage>
        <taxon>Eukaryota</taxon>
        <taxon>Fungi</taxon>
        <taxon>Dikarya</taxon>
        <taxon>Basidiomycota</taxon>
        <taxon>Ustilaginomycotina</taxon>
        <taxon>Exobasidiomycetes</taxon>
        <taxon>Tilletiales</taxon>
        <taxon>Tilletiaceae</taxon>
        <taxon>Tilletia</taxon>
    </lineage>
</organism>
<reference evidence="2" key="1">
    <citation type="journal article" date="2023" name="PhytoFront">
        <title>Draft Genome Resources of Seven Strains of Tilletia horrida, Causal Agent of Kernel Smut of Rice.</title>
        <authorList>
            <person name="Khanal S."/>
            <person name="Antony Babu S."/>
            <person name="Zhou X.G."/>
        </authorList>
    </citation>
    <scope>NUCLEOTIDE SEQUENCE</scope>
    <source>
        <strain evidence="2">TX6</strain>
    </source>
</reference>